<dbReference type="InterPro" id="IPR044634">
    <property type="entry name" value="Zuotin/DnaJC2"/>
</dbReference>
<dbReference type="InterPro" id="IPR001623">
    <property type="entry name" value="DnaJ_domain"/>
</dbReference>
<dbReference type="GO" id="GO:0043022">
    <property type="term" value="F:ribosome binding"/>
    <property type="evidence" value="ECO:0007669"/>
    <property type="project" value="InterPro"/>
</dbReference>
<dbReference type="GO" id="GO:0005829">
    <property type="term" value="C:cytosol"/>
    <property type="evidence" value="ECO:0007669"/>
    <property type="project" value="UniProtKB-SubCell"/>
</dbReference>
<keyword evidence="8" id="KW-0143">Chaperone</keyword>
<accession>A0AAW2HUD2</accession>
<evidence type="ECO:0000256" key="7">
    <source>
        <dbReference type="ARBA" id="ARBA00023159"/>
    </source>
</evidence>
<keyword evidence="9" id="KW-0539">Nucleus</keyword>
<dbReference type="GO" id="GO:0030544">
    <property type="term" value="F:Hsp70 protein binding"/>
    <property type="evidence" value="ECO:0007669"/>
    <property type="project" value="InterPro"/>
</dbReference>
<dbReference type="PROSITE" id="PS00636">
    <property type="entry name" value="DNAJ_1"/>
    <property type="match status" value="1"/>
</dbReference>
<evidence type="ECO:0000256" key="8">
    <source>
        <dbReference type="ARBA" id="ARBA00023186"/>
    </source>
</evidence>
<evidence type="ECO:0000256" key="2">
    <source>
        <dbReference type="ARBA" id="ARBA00004514"/>
    </source>
</evidence>
<dbReference type="GO" id="GO:0051083">
    <property type="term" value="P:'de novo' cotranslational protein folding"/>
    <property type="evidence" value="ECO:0007669"/>
    <property type="project" value="InterPro"/>
</dbReference>
<dbReference type="Gene3D" id="1.10.287.110">
    <property type="entry name" value="DnaJ domain"/>
    <property type="match status" value="1"/>
</dbReference>
<reference evidence="16" key="1">
    <citation type="journal article" date="2024" name="Gigascience">
        <title>Chromosome-level genome of the poultry shaft louse Menopon gallinae provides insight into the host-switching and adaptive evolution of parasitic lice.</title>
        <authorList>
            <person name="Xu Y."/>
            <person name="Ma L."/>
            <person name="Liu S."/>
            <person name="Liang Y."/>
            <person name="Liu Q."/>
            <person name="He Z."/>
            <person name="Tian L."/>
            <person name="Duan Y."/>
            <person name="Cai W."/>
            <person name="Li H."/>
            <person name="Song F."/>
        </authorList>
    </citation>
    <scope>NUCLEOTIDE SEQUENCE</scope>
    <source>
        <strain evidence="16">Cailab_2023a</strain>
    </source>
</reference>
<evidence type="ECO:0000259" key="13">
    <source>
        <dbReference type="PROSITE" id="PS50090"/>
    </source>
</evidence>
<dbReference type="Pfam" id="PF16717">
    <property type="entry name" value="RAC_head"/>
    <property type="match status" value="1"/>
</dbReference>
<dbReference type="SUPFAM" id="SSF46565">
    <property type="entry name" value="Chaperone J-domain"/>
    <property type="match status" value="1"/>
</dbReference>
<dbReference type="PRINTS" id="PR00625">
    <property type="entry name" value="JDOMAIN"/>
</dbReference>
<dbReference type="SMART" id="SM00271">
    <property type="entry name" value="DnaJ"/>
    <property type="match status" value="1"/>
</dbReference>
<evidence type="ECO:0000256" key="11">
    <source>
        <dbReference type="SAM" id="SignalP"/>
    </source>
</evidence>
<dbReference type="InterPro" id="IPR018253">
    <property type="entry name" value="DnaJ_domain_CS"/>
</dbReference>
<comment type="caution">
    <text evidence="16">The sequence shown here is derived from an EMBL/GenBank/DDBJ whole genome shotgun (WGS) entry which is preliminary data.</text>
</comment>
<dbReference type="Pfam" id="PF00249">
    <property type="entry name" value="Myb_DNA-binding"/>
    <property type="match status" value="1"/>
</dbReference>
<keyword evidence="4" id="KW-0963">Cytoplasm</keyword>
<dbReference type="Gene3D" id="1.10.8.840">
    <property type="entry name" value="Ribosome-associated complex head domain"/>
    <property type="match status" value="1"/>
</dbReference>
<dbReference type="CDD" id="cd00167">
    <property type="entry name" value="SANT"/>
    <property type="match status" value="1"/>
</dbReference>
<feature type="signal peptide" evidence="11">
    <location>
        <begin position="1"/>
        <end position="20"/>
    </location>
</feature>
<evidence type="ECO:0000259" key="14">
    <source>
        <dbReference type="PROSITE" id="PS51293"/>
    </source>
</evidence>
<dbReference type="PANTHER" id="PTHR43999">
    <property type="entry name" value="DNAJ HOMOLOG SUBFAMILY C MEMBER 2"/>
    <property type="match status" value="1"/>
</dbReference>
<dbReference type="InterPro" id="IPR017930">
    <property type="entry name" value="Myb_dom"/>
</dbReference>
<dbReference type="PROSITE" id="PS51294">
    <property type="entry name" value="HTH_MYB"/>
    <property type="match status" value="1"/>
</dbReference>
<keyword evidence="7" id="KW-0010">Activator</keyword>
<dbReference type="InterPro" id="IPR009057">
    <property type="entry name" value="Homeodomain-like_sf"/>
</dbReference>
<dbReference type="Pfam" id="PF23082">
    <property type="entry name" value="Myb_DNA-binding_2"/>
    <property type="match status" value="1"/>
</dbReference>
<dbReference type="InterPro" id="IPR036869">
    <property type="entry name" value="J_dom_sf"/>
</dbReference>
<dbReference type="GO" id="GO:0006450">
    <property type="term" value="P:regulation of translational fidelity"/>
    <property type="evidence" value="ECO:0007669"/>
    <property type="project" value="InterPro"/>
</dbReference>
<gene>
    <name evidence="16" type="ORF">PYX00_005829</name>
</gene>
<dbReference type="Pfam" id="PF00226">
    <property type="entry name" value="DnaJ"/>
    <property type="match status" value="1"/>
</dbReference>
<feature type="chain" id="PRO_5043621102" description="DnaJ homolog subfamily C member 2" evidence="11">
    <location>
        <begin position="21"/>
        <end position="628"/>
    </location>
</feature>
<evidence type="ECO:0000313" key="16">
    <source>
        <dbReference type="EMBL" id="KAL0273067.1"/>
    </source>
</evidence>
<keyword evidence="6" id="KW-0156">Chromatin regulator</keyword>
<evidence type="ECO:0000256" key="3">
    <source>
        <dbReference type="ARBA" id="ARBA00014469"/>
    </source>
</evidence>
<protein>
    <recommendedName>
        <fullName evidence="3">DnaJ homolog subfamily C member 2</fullName>
    </recommendedName>
</protein>
<evidence type="ECO:0000256" key="9">
    <source>
        <dbReference type="ARBA" id="ARBA00023242"/>
    </source>
</evidence>
<dbReference type="CDD" id="cd06257">
    <property type="entry name" value="DnaJ"/>
    <property type="match status" value="1"/>
</dbReference>
<evidence type="ECO:0000256" key="4">
    <source>
        <dbReference type="ARBA" id="ARBA00022490"/>
    </source>
</evidence>
<dbReference type="InterPro" id="IPR017884">
    <property type="entry name" value="SANT_dom"/>
</dbReference>
<dbReference type="InterPro" id="IPR032003">
    <property type="entry name" value="RAC_head"/>
</dbReference>
<comment type="subcellular location">
    <subcellularLocation>
        <location evidence="2">Cytoplasm</location>
        <location evidence="2">Cytosol</location>
    </subcellularLocation>
    <subcellularLocation>
        <location evidence="1">Nucleus</location>
    </subcellularLocation>
</comment>
<organism evidence="16">
    <name type="scientific">Menopon gallinae</name>
    <name type="common">poultry shaft louse</name>
    <dbReference type="NCBI Taxonomy" id="328185"/>
    <lineage>
        <taxon>Eukaryota</taxon>
        <taxon>Metazoa</taxon>
        <taxon>Ecdysozoa</taxon>
        <taxon>Arthropoda</taxon>
        <taxon>Hexapoda</taxon>
        <taxon>Insecta</taxon>
        <taxon>Pterygota</taxon>
        <taxon>Neoptera</taxon>
        <taxon>Paraneoptera</taxon>
        <taxon>Psocodea</taxon>
        <taxon>Troctomorpha</taxon>
        <taxon>Phthiraptera</taxon>
        <taxon>Amblycera</taxon>
        <taxon>Menoponidae</taxon>
        <taxon>Menopon</taxon>
    </lineage>
</organism>
<dbReference type="SUPFAM" id="SSF46689">
    <property type="entry name" value="Homeodomain-like"/>
    <property type="match status" value="2"/>
</dbReference>
<dbReference type="EMBL" id="JARGDH010000003">
    <property type="protein sequence ID" value="KAL0273067.1"/>
    <property type="molecule type" value="Genomic_DNA"/>
</dbReference>
<dbReference type="Gene3D" id="1.10.10.60">
    <property type="entry name" value="Homeodomain-like"/>
    <property type="match status" value="2"/>
</dbReference>
<dbReference type="PROSITE" id="PS50090">
    <property type="entry name" value="MYB_LIKE"/>
    <property type="match status" value="1"/>
</dbReference>
<dbReference type="GO" id="GO:0005634">
    <property type="term" value="C:nucleus"/>
    <property type="evidence" value="ECO:0007669"/>
    <property type="project" value="UniProtKB-SubCell"/>
</dbReference>
<proteinExistence type="predicted"/>
<evidence type="ECO:0000256" key="10">
    <source>
        <dbReference type="SAM" id="MobiDB-lite"/>
    </source>
</evidence>
<feature type="domain" description="Myb-like" evidence="13">
    <location>
        <begin position="564"/>
        <end position="611"/>
    </location>
</feature>
<evidence type="ECO:0000259" key="12">
    <source>
        <dbReference type="PROSITE" id="PS50076"/>
    </source>
</evidence>
<dbReference type="InterPro" id="IPR001005">
    <property type="entry name" value="SANT/Myb"/>
</dbReference>
<dbReference type="InterPro" id="IPR042569">
    <property type="entry name" value="RAC_head_sf"/>
</dbReference>
<feature type="domain" description="SANT" evidence="14">
    <location>
        <begin position="560"/>
        <end position="615"/>
    </location>
</feature>
<feature type="region of interest" description="Disordered" evidence="10">
    <location>
        <begin position="312"/>
        <end position="346"/>
    </location>
</feature>
<feature type="domain" description="J" evidence="12">
    <location>
        <begin position="97"/>
        <end position="169"/>
    </location>
</feature>
<dbReference type="PROSITE" id="PS51293">
    <property type="entry name" value="SANT"/>
    <property type="match status" value="1"/>
</dbReference>
<dbReference type="Pfam" id="PF21884">
    <property type="entry name" value="ZUO1-like_ZHD"/>
    <property type="match status" value="1"/>
</dbReference>
<evidence type="ECO:0000256" key="1">
    <source>
        <dbReference type="ARBA" id="ARBA00004123"/>
    </source>
</evidence>
<dbReference type="SMART" id="SM00717">
    <property type="entry name" value="SANT"/>
    <property type="match status" value="2"/>
</dbReference>
<feature type="domain" description="HTH myb-type" evidence="15">
    <location>
        <begin position="564"/>
        <end position="615"/>
    </location>
</feature>
<dbReference type="InterPro" id="IPR054076">
    <property type="entry name" value="ZUO1-like_ZHD"/>
</dbReference>
<evidence type="ECO:0000259" key="15">
    <source>
        <dbReference type="PROSITE" id="PS51294"/>
    </source>
</evidence>
<dbReference type="AlphaFoldDB" id="A0AAW2HUD2"/>
<dbReference type="PROSITE" id="PS50076">
    <property type="entry name" value="DNAJ_2"/>
    <property type="match status" value="1"/>
</dbReference>
<evidence type="ECO:0000256" key="5">
    <source>
        <dbReference type="ARBA" id="ARBA00022737"/>
    </source>
</evidence>
<evidence type="ECO:0000256" key="6">
    <source>
        <dbReference type="ARBA" id="ARBA00022853"/>
    </source>
</evidence>
<name>A0AAW2HUD2_9NEOP</name>
<keyword evidence="11" id="KW-0732">Signal</keyword>
<dbReference type="FunFam" id="1.10.10.60:FF:000180">
    <property type="entry name" value="DnaJ (Hsp40) homolog, subfamily C, member 2"/>
    <property type="match status" value="1"/>
</dbReference>
<keyword evidence="5" id="KW-0677">Repeat</keyword>
<dbReference type="PANTHER" id="PTHR43999:SF1">
    <property type="entry name" value="DNAJ HOMOLOG SUBFAMILY C MEMBER 2"/>
    <property type="match status" value="1"/>
</dbReference>
<dbReference type="GO" id="GO:0006325">
    <property type="term" value="P:chromatin organization"/>
    <property type="evidence" value="ECO:0007669"/>
    <property type="project" value="UniProtKB-KW"/>
</dbReference>
<sequence length="628" mass="73144">MKIIFLSKCIILSGGKLVMGMAEQNEVNNVMLAIIPRKVQCVGPCFFKYYKRLQGLTDDDDSVDEINKENGDTGPVVFEDDVTFLRSLDPKNWKNQDHYAVLGIKWLRHKATDDDIKRAYHAKVLKHHPDKRKAAGEEVRQDDDYFTCISKAWEILGNKEKRRSYDSVDPLFNNKIPPNNENSKNNFFEVFAPVFERNARWSEKQPVPKLGDQDCSREQVEKFYKFWYNFESWREYSYLDEDEKDKGQDRGERRYIDKQNKAARAKLKKEEMSRIRSLVDLAYELDPRIAKFRNEDKEKKLAYKRAKKEAAKAKQEEEERVQREAEEKARKEREAQEAEEKAKQEALKQEREALKKQLKQRRKAVRDLCKTNNYYVKDDSEIVYYMTAVEKICETYELPELIKFLENLQISGREYLVSKIEQDEKKAEEERVAQLKLVSGGSKIDNASNSKKANNWTVDNLQLLIKAVNLFPAGTNQRWEVVAKFINQHCTNGVELTAKEVLAKAKDLQNDDFSRNVLKETANKKAFDNFEKEKKVAKSLEAVGDASRTTERFDSPAELQGLTPWTATEQQLLEQALRTYGPSTPDRWDQIAQCVPGRSKKDCMRRYKELAEMVRAKKAAQAAAMQKR</sequence>